<dbReference type="PANTHER" id="PTHR43625">
    <property type="entry name" value="AFLATOXIN B1 ALDEHYDE REDUCTASE"/>
    <property type="match status" value="1"/>
</dbReference>
<sequence length="291" mass="29929">MRSSPRRIGDVDVSSIALGTAGLVFDNSHSAASRAAAIGAAIDAGITAFDTAAAYSSAGEPHSGERMLGDRLRAAGVLGSVEVITKGGHSRSGDSFPIDGRPESIHSHCRGSLAALGVGVIDLYLLHWPDPEVPIEESVGAMLELQRSGLIRDIGVSNVSLEQLQRARSVAPIAAVENKFALDGTQDEILLAAEAAGIAYLGYSPLGTVREWPLFAARPEVSAIAAQHGADPQQLVIAWLLARSPSFIAVSGASRPTTIRSAADAGGLVLSPGELAALGAALSRHPARPDA</sequence>
<feature type="domain" description="NADP-dependent oxidoreductase" evidence="2">
    <location>
        <begin position="16"/>
        <end position="278"/>
    </location>
</feature>
<dbReference type="GO" id="GO:0016491">
    <property type="term" value="F:oxidoreductase activity"/>
    <property type="evidence" value="ECO:0007669"/>
    <property type="project" value="UniProtKB-KW"/>
</dbReference>
<gene>
    <name evidence="3" type="ORF">SAMN04489834_0335</name>
</gene>
<dbReference type="RefSeq" id="WP_083362494.1">
    <property type="nucleotide sequence ID" value="NZ_LT629742.1"/>
</dbReference>
<dbReference type="InterPro" id="IPR020471">
    <property type="entry name" value="AKR"/>
</dbReference>
<dbReference type="PRINTS" id="PR00069">
    <property type="entry name" value="ALDKETRDTASE"/>
</dbReference>
<dbReference type="STRING" id="412690.SAMN04489834_0335"/>
<dbReference type="InterPro" id="IPR036812">
    <property type="entry name" value="NAD(P)_OxRdtase_dom_sf"/>
</dbReference>
<dbReference type="AlphaFoldDB" id="A0A1H1M7Y7"/>
<organism evidence="3 4">
    <name type="scientific">Microterricola viridarii</name>
    <dbReference type="NCBI Taxonomy" id="412690"/>
    <lineage>
        <taxon>Bacteria</taxon>
        <taxon>Bacillati</taxon>
        <taxon>Actinomycetota</taxon>
        <taxon>Actinomycetes</taxon>
        <taxon>Micrococcales</taxon>
        <taxon>Microbacteriaceae</taxon>
        <taxon>Microterricola</taxon>
    </lineage>
</organism>
<keyword evidence="4" id="KW-1185">Reference proteome</keyword>
<dbReference type="InterPro" id="IPR050791">
    <property type="entry name" value="Aldo-Keto_reductase"/>
</dbReference>
<dbReference type="Proteomes" id="UP000181956">
    <property type="component" value="Chromosome I"/>
</dbReference>
<dbReference type="SUPFAM" id="SSF51430">
    <property type="entry name" value="NAD(P)-linked oxidoreductase"/>
    <property type="match status" value="1"/>
</dbReference>
<reference evidence="4" key="1">
    <citation type="submission" date="2016-10" db="EMBL/GenBank/DDBJ databases">
        <authorList>
            <person name="Varghese N."/>
            <person name="Submissions S."/>
        </authorList>
    </citation>
    <scope>NUCLEOTIDE SEQUENCE [LARGE SCALE GENOMIC DNA]</scope>
    <source>
        <strain evidence="4">DSM 21772</strain>
    </source>
</reference>
<dbReference type="PANTHER" id="PTHR43625:SF40">
    <property type="entry name" value="ALDO-KETO REDUCTASE YAKC [NADP(+)]"/>
    <property type="match status" value="1"/>
</dbReference>
<accession>A0A1H1M7Y7</accession>
<dbReference type="InterPro" id="IPR023210">
    <property type="entry name" value="NADP_OxRdtase_dom"/>
</dbReference>
<proteinExistence type="predicted"/>
<evidence type="ECO:0000313" key="4">
    <source>
        <dbReference type="Proteomes" id="UP000181956"/>
    </source>
</evidence>
<protein>
    <submittedName>
        <fullName evidence="3">Predicted oxidoreductase</fullName>
    </submittedName>
</protein>
<evidence type="ECO:0000256" key="1">
    <source>
        <dbReference type="ARBA" id="ARBA00023002"/>
    </source>
</evidence>
<evidence type="ECO:0000259" key="2">
    <source>
        <dbReference type="Pfam" id="PF00248"/>
    </source>
</evidence>
<dbReference type="Gene3D" id="3.20.20.100">
    <property type="entry name" value="NADP-dependent oxidoreductase domain"/>
    <property type="match status" value="1"/>
</dbReference>
<dbReference type="OrthoDB" id="9768793at2"/>
<name>A0A1H1M7Y7_9MICO</name>
<dbReference type="EMBL" id="LT629742">
    <property type="protein sequence ID" value="SDR82954.1"/>
    <property type="molecule type" value="Genomic_DNA"/>
</dbReference>
<dbReference type="GO" id="GO:0005737">
    <property type="term" value="C:cytoplasm"/>
    <property type="evidence" value="ECO:0007669"/>
    <property type="project" value="TreeGrafter"/>
</dbReference>
<evidence type="ECO:0000313" key="3">
    <source>
        <dbReference type="EMBL" id="SDR82954.1"/>
    </source>
</evidence>
<dbReference type="Pfam" id="PF00248">
    <property type="entry name" value="Aldo_ket_red"/>
    <property type="match status" value="1"/>
</dbReference>
<keyword evidence="1" id="KW-0560">Oxidoreductase</keyword>
<dbReference type="CDD" id="cd19088">
    <property type="entry name" value="AKR_AKR13B1"/>
    <property type="match status" value="1"/>
</dbReference>